<evidence type="ECO:0000313" key="8">
    <source>
        <dbReference type="Proteomes" id="UP000016540"/>
    </source>
</evidence>
<dbReference type="InterPro" id="IPR051921">
    <property type="entry name" value="ABC_osmolyte_uptake_ATP-bind"/>
</dbReference>
<dbReference type="Gene3D" id="3.40.50.300">
    <property type="entry name" value="P-loop containing nucleotide triphosphate hydrolases"/>
    <property type="match status" value="1"/>
</dbReference>
<dbReference type="STRING" id="1318628.MARLIPOL_15969"/>
<keyword evidence="5" id="KW-1003">Cell membrane</keyword>
<comment type="subcellular location">
    <subcellularLocation>
        <location evidence="5">Cell inner membrane</location>
        <topology evidence="5">Peripheral membrane protein</topology>
    </subcellularLocation>
</comment>
<dbReference type="GO" id="GO:0005524">
    <property type="term" value="F:ATP binding"/>
    <property type="evidence" value="ECO:0007669"/>
    <property type="project" value="UniProtKB-UniRule"/>
</dbReference>
<dbReference type="PATRIC" id="fig|1318628.3.peg.3192"/>
<dbReference type="SUPFAM" id="SSF52540">
    <property type="entry name" value="P-loop containing nucleoside triphosphate hydrolases"/>
    <property type="match status" value="1"/>
</dbReference>
<evidence type="ECO:0000256" key="3">
    <source>
        <dbReference type="ARBA" id="ARBA00022741"/>
    </source>
</evidence>
<dbReference type="InterPro" id="IPR003593">
    <property type="entry name" value="AAA+_ATPase"/>
</dbReference>
<evidence type="ECO:0000256" key="1">
    <source>
        <dbReference type="ARBA" id="ARBA00005417"/>
    </source>
</evidence>
<comment type="similarity">
    <text evidence="1 5">Belongs to the ABC transporter superfamily.</text>
</comment>
<keyword evidence="4 5" id="KW-0067">ATP-binding</keyword>
<dbReference type="AlphaFoldDB" id="R8AX38"/>
<dbReference type="HOGENOM" id="CLU_000604_2_2_6"/>
<dbReference type="InterPro" id="IPR003439">
    <property type="entry name" value="ABC_transporter-like_ATP-bd"/>
</dbReference>
<evidence type="ECO:0000259" key="6">
    <source>
        <dbReference type="PROSITE" id="PS50893"/>
    </source>
</evidence>
<dbReference type="eggNOG" id="COG4175">
    <property type="taxonomic scope" value="Bacteria"/>
</dbReference>
<name>R8AX38_9GAMM</name>
<dbReference type="PANTHER" id="PTHR43869:SF1">
    <property type="entry name" value="GLYCINE BETAINE_PROLINE BETAINE TRANSPORT SYSTEM ATP-BINDING PROTEIN PROV"/>
    <property type="match status" value="1"/>
</dbReference>
<keyword evidence="5" id="KW-0997">Cell inner membrane</keyword>
<dbReference type="EC" id="7.6.2.9" evidence="5"/>
<feature type="domain" description="ABC transporter" evidence="6">
    <location>
        <begin position="22"/>
        <end position="267"/>
    </location>
</feature>
<dbReference type="GO" id="GO:0015418">
    <property type="term" value="F:ABC-type quaternary ammonium compound transporting activity"/>
    <property type="evidence" value="ECO:0007669"/>
    <property type="project" value="UniProtKB-EC"/>
</dbReference>
<evidence type="ECO:0000313" key="7">
    <source>
        <dbReference type="EMBL" id="EON90891.1"/>
    </source>
</evidence>
<dbReference type="PANTHER" id="PTHR43869">
    <property type="entry name" value="GLYCINE BETAINE/PROLINE BETAINE TRANSPORT SYSTEM ATP-BINDING PROTEIN PROV"/>
    <property type="match status" value="1"/>
</dbReference>
<comment type="caution">
    <text evidence="7">The sequence shown here is derived from an EMBL/GenBank/DDBJ whole genome shotgun (WGS) entry which is preliminary data.</text>
</comment>
<proteinExistence type="inferred from homology"/>
<dbReference type="GO" id="GO:0006970">
    <property type="term" value="P:response to osmotic stress"/>
    <property type="evidence" value="ECO:0007669"/>
    <property type="project" value="UniProtKB-ARBA"/>
</dbReference>
<dbReference type="InterPro" id="IPR027417">
    <property type="entry name" value="P-loop_NTPase"/>
</dbReference>
<dbReference type="Proteomes" id="UP000016540">
    <property type="component" value="Unassembled WGS sequence"/>
</dbReference>
<keyword evidence="2 5" id="KW-0813">Transport</keyword>
<dbReference type="PROSITE" id="PS00211">
    <property type="entry name" value="ABC_TRANSPORTER_1"/>
    <property type="match status" value="1"/>
</dbReference>
<keyword evidence="3 5" id="KW-0547">Nucleotide-binding</keyword>
<comment type="subunit">
    <text evidence="5">The complex is probably composed of two ATP-binding proteins, two transmembrane proteins and a solute-binding protein.</text>
</comment>
<dbReference type="FunFam" id="3.40.50.300:FF:000201">
    <property type="entry name" value="Glycine betaine/L-proline ABC transporter ATP-binding protein"/>
    <property type="match status" value="1"/>
</dbReference>
<dbReference type="GO" id="GO:0005886">
    <property type="term" value="C:plasma membrane"/>
    <property type="evidence" value="ECO:0007669"/>
    <property type="project" value="UniProtKB-SubCell"/>
</dbReference>
<keyword evidence="5" id="KW-0472">Membrane</keyword>
<dbReference type="GO" id="GO:0031460">
    <property type="term" value="P:glycine betaine transport"/>
    <property type="evidence" value="ECO:0007669"/>
    <property type="project" value="InterPro"/>
</dbReference>
<dbReference type="EMBL" id="ASAD01000021">
    <property type="protein sequence ID" value="EON90891.1"/>
    <property type="molecule type" value="Genomic_DNA"/>
</dbReference>
<evidence type="ECO:0000256" key="4">
    <source>
        <dbReference type="ARBA" id="ARBA00022840"/>
    </source>
</evidence>
<comment type="catalytic activity">
    <reaction evidence="5">
        <text>a quaternary ammonium(out) + ATP + H2O = a quaternary ammonium(in) + ADP + phosphate + H(+)</text>
        <dbReference type="Rhea" id="RHEA:11036"/>
        <dbReference type="ChEBI" id="CHEBI:15377"/>
        <dbReference type="ChEBI" id="CHEBI:15378"/>
        <dbReference type="ChEBI" id="CHEBI:30616"/>
        <dbReference type="ChEBI" id="CHEBI:35267"/>
        <dbReference type="ChEBI" id="CHEBI:43474"/>
        <dbReference type="ChEBI" id="CHEBI:456216"/>
    </reaction>
</comment>
<dbReference type="PROSITE" id="PS50893">
    <property type="entry name" value="ABC_TRANSPORTER_2"/>
    <property type="match status" value="1"/>
</dbReference>
<dbReference type="OrthoDB" id="9802264at2"/>
<reference evidence="7 8" key="1">
    <citation type="journal article" date="2013" name="Genome Announc.">
        <title>Draft Genome Sequence of the Moderately Halophilic Bacterium Marinobacter lipolyticus Strain SM19.</title>
        <authorList>
            <person name="Papke R.T."/>
            <person name="de la Haba R.R."/>
            <person name="Infante-Dominguez C."/>
            <person name="Perez D."/>
            <person name="Sanchez-Porro C."/>
            <person name="Lapierre P."/>
            <person name="Ventosa A."/>
        </authorList>
    </citation>
    <scope>NUCLEOTIDE SEQUENCE [LARGE SCALE GENOMIC DNA]</scope>
    <source>
        <strain evidence="7 8">SM19</strain>
    </source>
</reference>
<accession>R8AX38</accession>
<organism evidence="7 8">
    <name type="scientific">Marinobacter lipolyticus SM19</name>
    <dbReference type="NCBI Taxonomy" id="1318628"/>
    <lineage>
        <taxon>Bacteria</taxon>
        <taxon>Pseudomonadati</taxon>
        <taxon>Pseudomonadota</taxon>
        <taxon>Gammaproteobacteria</taxon>
        <taxon>Pseudomonadales</taxon>
        <taxon>Marinobacteraceae</taxon>
        <taxon>Marinobacter</taxon>
    </lineage>
</organism>
<protein>
    <recommendedName>
        <fullName evidence="5">Quaternary amine transport ATP-binding protein</fullName>
        <ecNumber evidence="5">7.6.2.9</ecNumber>
    </recommendedName>
</protein>
<evidence type="ECO:0000256" key="5">
    <source>
        <dbReference type="RuleBase" id="RU369116"/>
    </source>
</evidence>
<evidence type="ECO:0000256" key="2">
    <source>
        <dbReference type="ARBA" id="ARBA00022448"/>
    </source>
</evidence>
<dbReference type="Pfam" id="PF00005">
    <property type="entry name" value="ABC_tran"/>
    <property type="match status" value="1"/>
</dbReference>
<sequence length="352" mass="39481">MARDIKISIRNLYKIFGPTPDVALAHVRRGMGKAELLEKHNHVLGLQDINVDVHEGEITVIMGLSGSGKSTLIRHLNRLIEPTAGEIEVDGEDVLQFDENKLRKLRRERMSMVFQKFALLPHKTVLENAGMALLVRGYSVQDFEAEAKKWLARVGLEGNENQYPHQLSGGMQQRVGIARALASNSPIMLMDEAFSALDPLIRSDMQDLLLELQGELEKTIVFITHDLDEALKLADHLVILKDGYVVQQGEPQDILMHPNDPYIIDFISDINRARVLRVRSVMEKTTEAPESCDGDISERDNLESVIAMSEGDTNHTYRVMRKGKQVGVLDMKELVKALVPTAAAEGNERARY</sequence>
<dbReference type="GO" id="GO:0016887">
    <property type="term" value="F:ATP hydrolysis activity"/>
    <property type="evidence" value="ECO:0007669"/>
    <property type="project" value="UniProtKB-UniRule"/>
</dbReference>
<dbReference type="InterPro" id="IPR005892">
    <property type="entry name" value="Gly-betaine_transp_ATP-bd"/>
</dbReference>
<dbReference type="InterPro" id="IPR017871">
    <property type="entry name" value="ABC_transporter-like_CS"/>
</dbReference>
<dbReference type="GO" id="GO:0006865">
    <property type="term" value="P:amino acid transport"/>
    <property type="evidence" value="ECO:0007669"/>
    <property type="project" value="UniProtKB-UniRule"/>
</dbReference>
<keyword evidence="8" id="KW-1185">Reference proteome</keyword>
<dbReference type="SMART" id="SM00382">
    <property type="entry name" value="AAA"/>
    <property type="match status" value="1"/>
</dbReference>
<gene>
    <name evidence="7" type="ORF">MARLIPOL_15969</name>
</gene>
<dbReference type="NCBIfam" id="TIGR01186">
    <property type="entry name" value="proV"/>
    <property type="match status" value="1"/>
</dbReference>
<dbReference type="RefSeq" id="WP_012139386.1">
    <property type="nucleotide sequence ID" value="NZ_KE007328.1"/>
</dbReference>